<dbReference type="GO" id="GO:0016491">
    <property type="term" value="F:oxidoreductase activity"/>
    <property type="evidence" value="ECO:0007669"/>
    <property type="project" value="InterPro"/>
</dbReference>
<dbReference type="PROSITE" id="PS52019">
    <property type="entry name" value="PKS_MFAS_DH"/>
    <property type="match status" value="1"/>
</dbReference>
<dbReference type="Pfam" id="PF13602">
    <property type="entry name" value="ADH_zinc_N_2"/>
    <property type="match status" value="1"/>
</dbReference>
<dbReference type="PROSITE" id="PS50075">
    <property type="entry name" value="CARRIER"/>
    <property type="match status" value="1"/>
</dbReference>
<dbReference type="SMART" id="SM00822">
    <property type="entry name" value="PKS_KR"/>
    <property type="match status" value="1"/>
</dbReference>
<dbReference type="SMART" id="SM00823">
    <property type="entry name" value="PKS_PP"/>
    <property type="match status" value="1"/>
</dbReference>
<dbReference type="GO" id="GO:1901336">
    <property type="term" value="P:lactone biosynthetic process"/>
    <property type="evidence" value="ECO:0007669"/>
    <property type="project" value="UniProtKB-ARBA"/>
</dbReference>
<evidence type="ECO:0000256" key="2">
    <source>
        <dbReference type="ARBA" id="ARBA00022553"/>
    </source>
</evidence>
<dbReference type="GO" id="GO:0031177">
    <property type="term" value="F:phosphopantetheine binding"/>
    <property type="evidence" value="ECO:0007669"/>
    <property type="project" value="InterPro"/>
</dbReference>
<dbReference type="CDD" id="cd05195">
    <property type="entry name" value="enoyl_red"/>
    <property type="match status" value="1"/>
</dbReference>
<dbReference type="InterPro" id="IPR042104">
    <property type="entry name" value="PKS_dehydratase_sf"/>
</dbReference>
<gene>
    <name evidence="12" type="ORF">ASPCADRAFT_504743</name>
</gene>
<dbReference type="SMART" id="SM00827">
    <property type="entry name" value="PKS_AT"/>
    <property type="match status" value="1"/>
</dbReference>
<dbReference type="SUPFAM" id="SSF55048">
    <property type="entry name" value="Probable ACP-binding domain of malonyl-CoA ACP transacylase"/>
    <property type="match status" value="1"/>
</dbReference>
<dbReference type="SUPFAM" id="SSF53335">
    <property type="entry name" value="S-adenosyl-L-methionine-dependent methyltransferases"/>
    <property type="match status" value="1"/>
</dbReference>
<dbReference type="CDD" id="cd02440">
    <property type="entry name" value="AdoMet_MTases"/>
    <property type="match status" value="1"/>
</dbReference>
<evidence type="ECO:0000256" key="8">
    <source>
        <dbReference type="PROSITE-ProRule" id="PRU01363"/>
    </source>
</evidence>
<dbReference type="InterPro" id="IPR013968">
    <property type="entry name" value="PKS_KR"/>
</dbReference>
<dbReference type="GO" id="GO:0004315">
    <property type="term" value="F:3-oxoacyl-[acyl-carrier-protein] synthase activity"/>
    <property type="evidence" value="ECO:0007669"/>
    <property type="project" value="InterPro"/>
</dbReference>
<feature type="domain" description="Ketosynthase family 3 (KS3)" evidence="10">
    <location>
        <begin position="50"/>
        <end position="469"/>
    </location>
</feature>
<evidence type="ECO:0000256" key="1">
    <source>
        <dbReference type="ARBA" id="ARBA00022450"/>
    </source>
</evidence>
<feature type="domain" description="Carrier" evidence="9">
    <location>
        <begin position="2409"/>
        <end position="2486"/>
    </location>
</feature>
<dbReference type="InterPro" id="IPR014031">
    <property type="entry name" value="Ketoacyl_synth_C"/>
</dbReference>
<dbReference type="Pfam" id="PF00698">
    <property type="entry name" value="Acyl_transf_1"/>
    <property type="match status" value="1"/>
</dbReference>
<dbReference type="Pfam" id="PF08240">
    <property type="entry name" value="ADH_N"/>
    <property type="match status" value="1"/>
</dbReference>
<proteinExistence type="predicted"/>
<dbReference type="Gene3D" id="3.40.366.10">
    <property type="entry name" value="Malonyl-Coenzyme A Acyl Carrier Protein, domain 2"/>
    <property type="match status" value="1"/>
</dbReference>
<keyword evidence="6" id="KW-0511">Multifunctional enzyme</keyword>
<keyword evidence="3" id="KW-0489">Methyltransferase</keyword>
<dbReference type="GO" id="GO:0032259">
    <property type="term" value="P:methylation"/>
    <property type="evidence" value="ECO:0007669"/>
    <property type="project" value="UniProtKB-KW"/>
</dbReference>
<dbReference type="Pfam" id="PF14765">
    <property type="entry name" value="PS-DH"/>
    <property type="match status" value="1"/>
</dbReference>
<dbReference type="InterPro" id="IPR049551">
    <property type="entry name" value="PKS_DH_C"/>
</dbReference>
<evidence type="ECO:0000256" key="3">
    <source>
        <dbReference type="ARBA" id="ARBA00022603"/>
    </source>
</evidence>
<dbReference type="Pfam" id="PF00109">
    <property type="entry name" value="ketoacyl-synt"/>
    <property type="match status" value="1"/>
</dbReference>
<dbReference type="InterPro" id="IPR006162">
    <property type="entry name" value="Ppantetheine_attach_site"/>
</dbReference>
<evidence type="ECO:0000259" key="9">
    <source>
        <dbReference type="PROSITE" id="PS50075"/>
    </source>
</evidence>
<dbReference type="OMA" id="IACENSH"/>
<dbReference type="Gene3D" id="3.30.70.3290">
    <property type="match status" value="1"/>
</dbReference>
<evidence type="ECO:0000259" key="10">
    <source>
        <dbReference type="PROSITE" id="PS52004"/>
    </source>
</evidence>
<feature type="region of interest" description="C-terminal hotdog fold" evidence="8">
    <location>
        <begin position="1075"/>
        <end position="1220"/>
    </location>
</feature>
<dbReference type="InterPro" id="IPR049900">
    <property type="entry name" value="PKS_mFAS_DH"/>
</dbReference>
<dbReference type="GO" id="GO:0044550">
    <property type="term" value="P:secondary metabolite biosynthetic process"/>
    <property type="evidence" value="ECO:0007669"/>
    <property type="project" value="TreeGrafter"/>
</dbReference>
<dbReference type="CDD" id="cd05274">
    <property type="entry name" value="KR_FAS_SDR_x"/>
    <property type="match status" value="1"/>
</dbReference>
<protein>
    <submittedName>
        <fullName evidence="12">Uncharacterized protein</fullName>
    </submittedName>
</protein>
<dbReference type="GO" id="GO:0006633">
    <property type="term" value="P:fatty acid biosynthetic process"/>
    <property type="evidence" value="ECO:0007669"/>
    <property type="project" value="InterPro"/>
</dbReference>
<dbReference type="InterPro" id="IPR009081">
    <property type="entry name" value="PP-bd_ACP"/>
</dbReference>
<organism evidence="12 13">
    <name type="scientific">Aspergillus carbonarius (strain ITEM 5010)</name>
    <dbReference type="NCBI Taxonomy" id="602072"/>
    <lineage>
        <taxon>Eukaryota</taxon>
        <taxon>Fungi</taxon>
        <taxon>Dikarya</taxon>
        <taxon>Ascomycota</taxon>
        <taxon>Pezizomycotina</taxon>
        <taxon>Eurotiomycetes</taxon>
        <taxon>Eurotiomycetidae</taxon>
        <taxon>Eurotiales</taxon>
        <taxon>Aspergillaceae</taxon>
        <taxon>Aspergillus</taxon>
        <taxon>Aspergillus subgen. Circumdati</taxon>
    </lineage>
</organism>
<dbReference type="FunFam" id="3.40.50.720:FF:000209">
    <property type="entry name" value="Polyketide synthase Pks12"/>
    <property type="match status" value="1"/>
</dbReference>
<evidence type="ECO:0000256" key="4">
    <source>
        <dbReference type="ARBA" id="ARBA00022679"/>
    </source>
</evidence>
<dbReference type="Pfam" id="PF21089">
    <property type="entry name" value="PKS_DH_N"/>
    <property type="match status" value="1"/>
</dbReference>
<dbReference type="InterPro" id="IPR050091">
    <property type="entry name" value="PKS_NRPS_Biosynth_Enz"/>
</dbReference>
<dbReference type="InterPro" id="IPR032821">
    <property type="entry name" value="PKS_assoc"/>
</dbReference>
<keyword evidence="2" id="KW-0597">Phosphoprotein</keyword>
<dbReference type="InterPro" id="IPR001227">
    <property type="entry name" value="Ac_transferase_dom_sf"/>
</dbReference>
<dbReference type="SMART" id="SM00826">
    <property type="entry name" value="PKS_DH"/>
    <property type="match status" value="1"/>
</dbReference>
<feature type="region of interest" description="N-terminal hotdog fold" evidence="8">
    <location>
        <begin position="935"/>
        <end position="1062"/>
    </location>
</feature>
<dbReference type="PANTHER" id="PTHR43775:SF49">
    <property type="entry name" value="SYNTHASE, PUTATIVE (JCVI)-RELATED"/>
    <property type="match status" value="1"/>
</dbReference>
<dbReference type="InterPro" id="IPR013217">
    <property type="entry name" value="Methyltransf_12"/>
</dbReference>
<keyword evidence="1" id="KW-0596">Phosphopantetheine</keyword>
<name>A0A1R3RXY5_ASPC5</name>
<dbReference type="InterPro" id="IPR020841">
    <property type="entry name" value="PKS_Beta-ketoAc_synthase_dom"/>
</dbReference>
<dbReference type="InterPro" id="IPR049552">
    <property type="entry name" value="PKS_DH_N"/>
</dbReference>
<dbReference type="InterPro" id="IPR029063">
    <property type="entry name" value="SAM-dependent_MTases_sf"/>
</dbReference>
<dbReference type="SUPFAM" id="SSF51735">
    <property type="entry name" value="NAD(P)-binding Rossmann-fold domains"/>
    <property type="match status" value="2"/>
</dbReference>
<dbReference type="Pfam" id="PF00550">
    <property type="entry name" value="PP-binding"/>
    <property type="match status" value="1"/>
</dbReference>
<evidence type="ECO:0000256" key="6">
    <source>
        <dbReference type="ARBA" id="ARBA00023268"/>
    </source>
</evidence>
<reference evidence="13" key="1">
    <citation type="journal article" date="2017" name="Genome Biol.">
        <title>Comparative genomics reveals high biological diversity and specific adaptations in the industrially and medically important fungal genus Aspergillus.</title>
        <authorList>
            <person name="de Vries R.P."/>
            <person name="Riley R."/>
            <person name="Wiebenga A."/>
            <person name="Aguilar-Osorio G."/>
            <person name="Amillis S."/>
            <person name="Uchima C.A."/>
            <person name="Anderluh G."/>
            <person name="Asadollahi M."/>
            <person name="Askin M."/>
            <person name="Barry K."/>
            <person name="Battaglia E."/>
            <person name="Bayram O."/>
            <person name="Benocci T."/>
            <person name="Braus-Stromeyer S.A."/>
            <person name="Caldana C."/>
            <person name="Canovas D."/>
            <person name="Cerqueira G.C."/>
            <person name="Chen F."/>
            <person name="Chen W."/>
            <person name="Choi C."/>
            <person name="Clum A."/>
            <person name="Dos Santos R.A."/>
            <person name="Damasio A.R."/>
            <person name="Diallinas G."/>
            <person name="Emri T."/>
            <person name="Fekete E."/>
            <person name="Flipphi M."/>
            <person name="Freyberg S."/>
            <person name="Gallo A."/>
            <person name="Gournas C."/>
            <person name="Habgood R."/>
            <person name="Hainaut M."/>
            <person name="Harispe M.L."/>
            <person name="Henrissat B."/>
            <person name="Hilden K.S."/>
            <person name="Hope R."/>
            <person name="Hossain A."/>
            <person name="Karabika E."/>
            <person name="Karaffa L."/>
            <person name="Karanyi Z."/>
            <person name="Krasevec N."/>
            <person name="Kuo A."/>
            <person name="Kusch H."/>
            <person name="LaButti K."/>
            <person name="Lagendijk E.L."/>
            <person name="Lapidus A."/>
            <person name="Levasseur A."/>
            <person name="Lindquist E."/>
            <person name="Lipzen A."/>
            <person name="Logrieco A.F."/>
            <person name="MacCabe A."/>
            <person name="Maekelae M.R."/>
            <person name="Malavazi I."/>
            <person name="Melin P."/>
            <person name="Meyer V."/>
            <person name="Mielnichuk N."/>
            <person name="Miskei M."/>
            <person name="Molnar A.P."/>
            <person name="Mule G."/>
            <person name="Ngan C.Y."/>
            <person name="Orejas M."/>
            <person name="Orosz E."/>
            <person name="Ouedraogo J.P."/>
            <person name="Overkamp K.M."/>
            <person name="Park H.-S."/>
            <person name="Perrone G."/>
            <person name="Piumi F."/>
            <person name="Punt P.J."/>
            <person name="Ram A.F."/>
            <person name="Ramon A."/>
            <person name="Rauscher S."/>
            <person name="Record E."/>
            <person name="Riano-Pachon D.M."/>
            <person name="Robert V."/>
            <person name="Roehrig J."/>
            <person name="Ruller R."/>
            <person name="Salamov A."/>
            <person name="Salih N.S."/>
            <person name="Samson R.A."/>
            <person name="Sandor E."/>
            <person name="Sanguinetti M."/>
            <person name="Schuetze T."/>
            <person name="Sepcic K."/>
            <person name="Shelest E."/>
            <person name="Sherlock G."/>
            <person name="Sophianopoulou V."/>
            <person name="Squina F.M."/>
            <person name="Sun H."/>
            <person name="Susca A."/>
            <person name="Todd R.B."/>
            <person name="Tsang A."/>
            <person name="Unkles S.E."/>
            <person name="van de Wiele N."/>
            <person name="van Rossen-Uffink D."/>
            <person name="Oliveira J.V."/>
            <person name="Vesth T.C."/>
            <person name="Visser J."/>
            <person name="Yu J.-H."/>
            <person name="Zhou M."/>
            <person name="Andersen M.R."/>
            <person name="Archer D.B."/>
            <person name="Baker S.E."/>
            <person name="Benoit I."/>
            <person name="Brakhage A.A."/>
            <person name="Braus G.H."/>
            <person name="Fischer R."/>
            <person name="Frisvad J.C."/>
            <person name="Goldman G.H."/>
            <person name="Houbraken J."/>
            <person name="Oakley B."/>
            <person name="Pocsi I."/>
            <person name="Scazzocchio C."/>
            <person name="Seiboth B."/>
            <person name="vanKuyk P.A."/>
            <person name="Wortman J."/>
            <person name="Dyer P.S."/>
            <person name="Grigoriev I.V."/>
        </authorList>
    </citation>
    <scope>NUCLEOTIDE SEQUENCE [LARGE SCALE GENOMIC DNA]</scope>
    <source>
        <strain evidence="13">ITEM 5010</strain>
    </source>
</reference>
<dbReference type="Gene3D" id="1.10.1200.10">
    <property type="entry name" value="ACP-like"/>
    <property type="match status" value="1"/>
</dbReference>
<dbReference type="InterPro" id="IPR016039">
    <property type="entry name" value="Thiolase-like"/>
</dbReference>
<dbReference type="InterPro" id="IPR036736">
    <property type="entry name" value="ACP-like_sf"/>
</dbReference>
<evidence type="ECO:0000256" key="7">
    <source>
        <dbReference type="ARBA" id="ARBA00023315"/>
    </source>
</evidence>
<dbReference type="Gene3D" id="3.10.129.110">
    <property type="entry name" value="Polyketide synthase dehydratase"/>
    <property type="match status" value="1"/>
</dbReference>
<keyword evidence="7" id="KW-0012">Acyltransferase</keyword>
<dbReference type="SUPFAM" id="SSF52151">
    <property type="entry name" value="FabD/lysophospholipase-like"/>
    <property type="match status" value="1"/>
</dbReference>
<dbReference type="InterPro" id="IPR013154">
    <property type="entry name" value="ADH-like_N"/>
</dbReference>
<dbReference type="InterPro" id="IPR016035">
    <property type="entry name" value="Acyl_Trfase/lysoPLipase"/>
</dbReference>
<feature type="active site" description="Proton donor; for dehydratase activity" evidence="8">
    <location>
        <position position="1136"/>
    </location>
</feature>
<dbReference type="Pfam" id="PF08659">
    <property type="entry name" value="KR"/>
    <property type="match status" value="1"/>
</dbReference>
<feature type="active site" description="Proton acceptor; for dehydratase activity" evidence="8">
    <location>
        <position position="966"/>
    </location>
</feature>
<dbReference type="InterPro" id="IPR014043">
    <property type="entry name" value="Acyl_transferase_dom"/>
</dbReference>
<dbReference type="Gene3D" id="3.40.50.150">
    <property type="entry name" value="Vaccinia Virus protein VP39"/>
    <property type="match status" value="1"/>
</dbReference>
<dbReference type="VEuPathDB" id="FungiDB:ASPCADRAFT_504743"/>
<dbReference type="InterPro" id="IPR014030">
    <property type="entry name" value="Ketoacyl_synth_N"/>
</dbReference>
<dbReference type="InterPro" id="IPR016036">
    <property type="entry name" value="Malonyl_transacylase_ACP-bd"/>
</dbReference>
<dbReference type="OrthoDB" id="329835at2759"/>
<dbReference type="GO" id="GO:0004312">
    <property type="term" value="F:fatty acid synthase activity"/>
    <property type="evidence" value="ECO:0007669"/>
    <property type="project" value="TreeGrafter"/>
</dbReference>
<sequence>MVHLGTTVQKRSRSIIPSLIPVVGSSRRQEVCASAMGIVNDQQDPSVPPREPIAIVGMAMRLPGRVHDGEAFWKLLVEKRSGLCDVPNDRYNVDAFHHADGKAGTVRMRQGYFLDDVEIQQFDSSVFSSPKRELERLDPQQRQLLEVSYECFENAGCTAWRGQKIGCYVGVFGQDWLDLNAKETQHMGAYRVTGYDDFVLGNRISYEFDLRGPSMTVKTGCSSSLVCLDLACKALRDGDCNGALVGGTSLIFSPTMSLALSDQGVLSPTGTCKSFDASADGYGRGEAVNAIYIKTLRQARQDGDPIRAIIRGTSVNCDGQTQGMLTPSPRAQEALIRRAYEAAGITDLGETAIVECHGTGTAVGDPLETTAVARCFGEKGIIITSVKPNVGHSEGAAGLTSLIKGVLALEHRLVPPNIHFTTPNPQIPFETGKLHVPVQVEPWPAGRAERVSVNSFGIGGVNAHVILDSPRQCGLVDPGRVPAPVPGPHQPHLLLFSAHSAASLQSSIAAFRQYLQQDSAPLPDVAYTLANRRSHHSHRAYAVMNGPVSWEASPGETVASSPQIAFVFTGQGAQWPEMGAELLETNPVFRDTIHKLDRFLRSLPTPPLWTIEAELRKPDGISRIHEAVMGHPLSIALQIGLIDVLRSWGIVPTVVLGHSSGEMAAAYASGAISAEGAMAAATFRGSSHETSARKGSMAAIGLGAPAVTPLLEPGVVIACENSHQSVTISGDTPQVERVVKRIQAEQPDVFARFLRVEKAFHSHHMWEYGPRYEEHLRPFIQSRRPPIPFYSAVTGDRMTGEDALGAPYWRQNMESPVLFNASLRSVLRDYPDRLVMIEIGPHPALQGPIRQILHDVARSETIHVGTLHRTKPCQDSLLHCAGTLFQQQASLNLAAVCPPGHLVTDLPRYAWQRDTSHWAEPRVAHEWRFRTHPPHELLGSRVIEMGSEPSWRNMLALEQVPWLAGHRVSDQMIFPAAGYLAMVGEALRQLEGESSYTVRNVTIASAAVLEADKSTELLTCLRPTSLDSSEQSPWYAFTISSFQGGQWVRHCYGEARASVDTSVALQADELRKAFPRIVDASAWYNVLHQVGFDYSGAFRGLQHISAATVENQAAAAVPWHEKYGEGHYAIHPGVIDQCFQLFTVAACRGQARKCRHPAVPTFIEEMVIAPSSQGDLDVGAVVGALERGSFLGDLMAQRSGQIVLAVKGFKASALTSAGSAAEQLPLVTQLEWQPHADFVNMAQQMHPREHCPPEWPLLEELVLLCMRAHQDQVQPSPQTPDHLRKFMRWQQTQLDRYRAGFNTLVPQDLGLCEMNHADREARIEAIVGQVRTSLYAPFALAIHQLSQSAATLLTSETHPRMALGQDDILTELYTMCNSLDYARAVAIMGHTNPLLRVLEVGAGTGATTKKILDALTSSHGERLYASYTYTDVLPGVLAPAKERFAQYDGLIYSVFDISQDPVAQGFEMGSYDLIVASNVVHATPSLQTSLRHLRSLLRSGGRLFLEELCPEATFYDYIMGYLPGWWVGSGDGRADHPYISPAQWAQELVAAGFQTPDALVLDGTAPYHSSAGIIASTRVPETFPARVTLLCYDADGSAVQEIMGRLRALDFSVDICLLGQPLPPSQDVLSLLDLDDPAIHGMTETTYKAIIGYLHELDGRMVWLTQASQVHCEDPRAALILGLARTARNELALDLFTVEVDDITSVTVAADLTAHLLRAGSAESNCEGMDPDWEYAIVNGEILVPRAHWQTVSDAVAQSSQAGASTQKQLAIQTPGLLHTMGWRHQEAETLKKGEVLVQTKATGLNFRDVLITLGVLDNSTAELGLEGAGIVQAVGPDVHDVSVGDRVMYLSSGCFATHLTLPETLCVKMDDAMSFELGAALPCVYATAAMALIDKARLQPGQSILIHSACGGVGLAAIQIAQMIGAQIYCTVGSESKAQYLVEKHHIERARILHSRDASFVRDIMRATKEQGVDVVLNSLSGELLHASWKCVAEFGTMIEIGKRDFRRRAKLSMEAFEANRTFVGLDLWQISQQRPRQAAGLLQRCVQWIRSGAIRVDEPCNSFPAHQIQQAFRFMQAGHHVGKIVITMPDHSPDLALVPMNPSATFRSDRSYLLVGGLGGLGRAVAAWMVENGAQHLIFLSRSTKPRQEAQSFMTELKSQGCEVQLVAGSVGERADVQKAVDAAVVPIAGVINMSMVLKDVSLTEMTFSDWTMAVEPKVQGTWNLHHAIPTTLDFFLLCSSYSGIAGQWGQANYGAANTFLDAFVQYRHRQGLAASVIDIGVMGEVGFVSQNQTLLDRFEKSGMHVLKEQDLLDAMALAVVRSAPGVSPGRPGTYCNASQIILGVNTTMPISAPSNRVAWKRDMRLSIYRNINGGNEGSCSGASDQNSLKAFLAACGAHPEILAEEATTMKIAQALASALANFLLRDSSSVTLDDSLPKLGVDSLVAMEVRNWIRQQLGVETSVFVLLQSPSLLQLGDNLRQALIARLG</sequence>
<dbReference type="SUPFAM" id="SSF50129">
    <property type="entry name" value="GroES-like"/>
    <property type="match status" value="1"/>
</dbReference>
<dbReference type="PROSITE" id="PS00012">
    <property type="entry name" value="PHOSPHOPANTETHEINE"/>
    <property type="match status" value="1"/>
</dbReference>
<dbReference type="STRING" id="602072.A0A1R3RXY5"/>
<dbReference type="Proteomes" id="UP000188318">
    <property type="component" value="Unassembled WGS sequence"/>
</dbReference>
<evidence type="ECO:0000259" key="11">
    <source>
        <dbReference type="PROSITE" id="PS52019"/>
    </source>
</evidence>
<dbReference type="Gene3D" id="3.90.180.10">
    <property type="entry name" value="Medium-chain alcohol dehydrogenases, catalytic domain"/>
    <property type="match status" value="1"/>
</dbReference>
<dbReference type="SUPFAM" id="SSF47336">
    <property type="entry name" value="ACP-like"/>
    <property type="match status" value="1"/>
</dbReference>
<dbReference type="InterPro" id="IPR020807">
    <property type="entry name" value="PKS_DH"/>
</dbReference>
<evidence type="ECO:0000313" key="13">
    <source>
        <dbReference type="Proteomes" id="UP000188318"/>
    </source>
</evidence>
<dbReference type="SMART" id="SM00829">
    <property type="entry name" value="PKS_ER"/>
    <property type="match status" value="1"/>
</dbReference>
<dbReference type="GO" id="GO:0008168">
    <property type="term" value="F:methyltransferase activity"/>
    <property type="evidence" value="ECO:0007669"/>
    <property type="project" value="UniProtKB-KW"/>
</dbReference>
<dbReference type="SMART" id="SM00825">
    <property type="entry name" value="PKS_KS"/>
    <property type="match status" value="1"/>
</dbReference>
<accession>A0A1R3RXY5</accession>
<evidence type="ECO:0000256" key="5">
    <source>
        <dbReference type="ARBA" id="ARBA00022857"/>
    </source>
</evidence>
<dbReference type="Pfam" id="PF02801">
    <property type="entry name" value="Ketoacyl-synt_C"/>
    <property type="match status" value="1"/>
</dbReference>
<dbReference type="SUPFAM" id="SSF53901">
    <property type="entry name" value="Thiolase-like"/>
    <property type="match status" value="1"/>
</dbReference>
<dbReference type="EMBL" id="KV907495">
    <property type="protein sequence ID" value="OOF99302.1"/>
    <property type="molecule type" value="Genomic_DNA"/>
</dbReference>
<dbReference type="Pfam" id="PF16197">
    <property type="entry name" value="KAsynt_C_assoc"/>
    <property type="match status" value="1"/>
</dbReference>
<dbReference type="InterPro" id="IPR057326">
    <property type="entry name" value="KR_dom"/>
</dbReference>
<keyword evidence="4" id="KW-0808">Transferase</keyword>
<dbReference type="PANTHER" id="PTHR43775">
    <property type="entry name" value="FATTY ACID SYNTHASE"/>
    <property type="match status" value="1"/>
</dbReference>
<dbReference type="InterPro" id="IPR020806">
    <property type="entry name" value="PKS_PP-bd"/>
</dbReference>
<dbReference type="Pfam" id="PF08242">
    <property type="entry name" value="Methyltransf_12"/>
    <property type="match status" value="1"/>
</dbReference>
<dbReference type="InterPro" id="IPR020843">
    <property type="entry name" value="ER"/>
</dbReference>
<dbReference type="Gene3D" id="3.40.47.10">
    <property type="match status" value="1"/>
</dbReference>
<dbReference type="Gene3D" id="3.40.50.720">
    <property type="entry name" value="NAD(P)-binding Rossmann-like Domain"/>
    <property type="match status" value="2"/>
</dbReference>
<evidence type="ECO:0000313" key="12">
    <source>
        <dbReference type="EMBL" id="OOF99302.1"/>
    </source>
</evidence>
<dbReference type="CDD" id="cd00833">
    <property type="entry name" value="PKS"/>
    <property type="match status" value="1"/>
</dbReference>
<keyword evidence="5" id="KW-0521">NADP</keyword>
<dbReference type="InterPro" id="IPR011032">
    <property type="entry name" value="GroES-like_sf"/>
</dbReference>
<dbReference type="PROSITE" id="PS52004">
    <property type="entry name" value="KS3_2"/>
    <property type="match status" value="1"/>
</dbReference>
<dbReference type="InterPro" id="IPR018201">
    <property type="entry name" value="Ketoacyl_synth_AS"/>
</dbReference>
<dbReference type="InterPro" id="IPR036291">
    <property type="entry name" value="NAD(P)-bd_dom_sf"/>
</dbReference>
<feature type="domain" description="PKS/mFAS DH" evidence="11">
    <location>
        <begin position="935"/>
        <end position="1220"/>
    </location>
</feature>
<keyword evidence="13" id="KW-1185">Reference proteome</keyword>
<dbReference type="PROSITE" id="PS00606">
    <property type="entry name" value="KS3_1"/>
    <property type="match status" value="1"/>
</dbReference>